<feature type="transmembrane region" description="Helical" evidence="6">
    <location>
        <begin position="443"/>
        <end position="468"/>
    </location>
</feature>
<accession>A0A6A3PH13</accession>
<dbReference type="InterPro" id="IPR051223">
    <property type="entry name" value="Polycystin"/>
</dbReference>
<evidence type="ECO:0000256" key="2">
    <source>
        <dbReference type="ARBA" id="ARBA00022692"/>
    </source>
</evidence>
<dbReference type="PANTHER" id="PTHR10877:SF183">
    <property type="entry name" value="AT14535P-RELATED"/>
    <property type="match status" value="1"/>
</dbReference>
<feature type="transmembrane region" description="Helical" evidence="6">
    <location>
        <begin position="403"/>
        <end position="422"/>
    </location>
</feature>
<dbReference type="Proteomes" id="UP000429607">
    <property type="component" value="Unassembled WGS sequence"/>
</dbReference>
<dbReference type="GO" id="GO:0016020">
    <property type="term" value="C:membrane"/>
    <property type="evidence" value="ECO:0007669"/>
    <property type="project" value="UniProtKB-SubCell"/>
</dbReference>
<feature type="disulfide bond" evidence="5">
    <location>
        <begin position="174"/>
        <end position="187"/>
    </location>
</feature>
<feature type="domain" description="Polycystin cation channel PKD1/PKD2" evidence="7">
    <location>
        <begin position="394"/>
        <end position="531"/>
    </location>
</feature>
<protein>
    <recommendedName>
        <fullName evidence="7">Polycystin cation channel PKD1/PKD2 domain-containing protein</fullName>
    </recommendedName>
</protein>
<dbReference type="GO" id="GO:0005509">
    <property type="term" value="F:calcium ion binding"/>
    <property type="evidence" value="ECO:0007669"/>
    <property type="project" value="InterPro"/>
</dbReference>
<keyword evidence="2 6" id="KW-0812">Transmembrane</keyword>
<evidence type="ECO:0000256" key="4">
    <source>
        <dbReference type="ARBA" id="ARBA00023136"/>
    </source>
</evidence>
<dbReference type="PRINTS" id="PR01433">
    <property type="entry name" value="POLYCYSTIN2"/>
</dbReference>
<gene>
    <name evidence="8" type="ORF">PR001_g62</name>
</gene>
<dbReference type="InterPro" id="IPR003915">
    <property type="entry name" value="PKD_2"/>
</dbReference>
<dbReference type="Gene3D" id="1.10.287.70">
    <property type="match status" value="1"/>
</dbReference>
<proteinExistence type="predicted"/>
<evidence type="ECO:0000256" key="5">
    <source>
        <dbReference type="PIRSR" id="PIRSR603915-2"/>
    </source>
</evidence>
<comment type="subcellular location">
    <subcellularLocation>
        <location evidence="1">Membrane</location>
        <topology evidence="1">Multi-pass membrane protein</topology>
    </subcellularLocation>
</comment>
<reference evidence="8 9" key="1">
    <citation type="submission" date="2018-09" db="EMBL/GenBank/DDBJ databases">
        <title>Genomic investigation of the strawberry pathogen Phytophthora fragariae indicates pathogenicity is determined by transcriptional variation in three key races.</title>
        <authorList>
            <person name="Adams T.M."/>
            <person name="Armitage A.D."/>
            <person name="Sobczyk M.K."/>
            <person name="Bates H.J."/>
            <person name="Dunwell J.M."/>
            <person name="Nellist C.F."/>
            <person name="Harrison R.J."/>
        </authorList>
    </citation>
    <scope>NUCLEOTIDE SEQUENCE [LARGE SCALE GENOMIC DNA]</scope>
    <source>
        <strain evidence="8 9">SCRP249</strain>
    </source>
</reference>
<feature type="transmembrane region" description="Helical" evidence="6">
    <location>
        <begin position="65"/>
        <end position="83"/>
    </location>
</feature>
<evidence type="ECO:0000259" key="7">
    <source>
        <dbReference type="Pfam" id="PF08016"/>
    </source>
</evidence>
<dbReference type="AlphaFoldDB" id="A0A6A3PH13"/>
<organism evidence="8 9">
    <name type="scientific">Phytophthora rubi</name>
    <dbReference type="NCBI Taxonomy" id="129364"/>
    <lineage>
        <taxon>Eukaryota</taxon>
        <taxon>Sar</taxon>
        <taxon>Stramenopiles</taxon>
        <taxon>Oomycota</taxon>
        <taxon>Peronosporomycetes</taxon>
        <taxon>Peronosporales</taxon>
        <taxon>Peronosporaceae</taxon>
        <taxon>Phytophthora</taxon>
    </lineage>
</organism>
<dbReference type="PANTHER" id="PTHR10877">
    <property type="entry name" value="POLYCYSTIN FAMILY MEMBER"/>
    <property type="match status" value="1"/>
</dbReference>
<sequence length="708" mass="79290">MALLSTDMHLILSPDPYDSARSYGEYRANACGIDSPKSCSSSIPVRTALKRLGNDEKHASDMKDIIIAMLSFSIFVAAMFLHIPTTNMYYQSHAMSSTSGRASSKDETSMQFTNIETISDVFDWLSDTFVPQVFVTEDYNGKTLPEDEWGRVGSLNKVLGAVSFRVSRMELGVCNTPDFLVKLYPTCYDESSTTTEDLLITFDTNATRARAILAEKKAGGDWLTLSTQQLLITVITLNGQLPGYAVTKLLLEFNPGGYIEPSYSTTSTLLDQFPCSTTVALDILVILWFFPWMLVAALISVVVRYKNMSRESSSRHIHELLRQAAMAIRFWAFPGGWFAIDALWGPIVYAFYITVLITHTSMTNSSFRGKLSILRDPNQSQDDVEATLSSVTESFEHIANLTVLLRLLATAAVFILGLRVLNTFRDHFGLSILTRTMASAVRSFRTFSVIFAVIFIAFASTGTVLFGISVDEFSSMLSSTKTCVNMLFNNFEISTIDEINYSVAFYWSYMTFMTFVLLNIVLAIVVDAYKEEKVKKDKSKCWIFRRVLNHVIRHGLAPIHHVLVFCISRKYSRRSSIVFWGRIRSRVLHDALTDRLAAMPLEWSPETKLTPTLLKTIFPDATRKECEATIKHLSSKSTSKDCCPDSEETDMASQRSTALTGITQKSPVQYIRDSLAGSNEGSPDLAARLDLLEKKLDFLIDKLSHMAS</sequence>
<dbReference type="EMBL" id="QXFV01000002">
    <property type="protein sequence ID" value="KAE9052870.1"/>
    <property type="molecule type" value="Genomic_DNA"/>
</dbReference>
<evidence type="ECO:0000256" key="3">
    <source>
        <dbReference type="ARBA" id="ARBA00022989"/>
    </source>
</evidence>
<keyword evidence="4 6" id="KW-0472">Membrane</keyword>
<evidence type="ECO:0000256" key="1">
    <source>
        <dbReference type="ARBA" id="ARBA00004141"/>
    </source>
</evidence>
<comment type="caution">
    <text evidence="8">The sequence shown here is derived from an EMBL/GenBank/DDBJ whole genome shotgun (WGS) entry which is preliminary data.</text>
</comment>
<feature type="transmembrane region" description="Helical" evidence="6">
    <location>
        <begin position="283"/>
        <end position="305"/>
    </location>
</feature>
<feature type="transmembrane region" description="Helical" evidence="6">
    <location>
        <begin position="506"/>
        <end position="529"/>
    </location>
</feature>
<dbReference type="InterPro" id="IPR013122">
    <property type="entry name" value="PKD1_2_channel"/>
</dbReference>
<evidence type="ECO:0000313" key="8">
    <source>
        <dbReference type="EMBL" id="KAE9052870.1"/>
    </source>
</evidence>
<evidence type="ECO:0000313" key="9">
    <source>
        <dbReference type="Proteomes" id="UP000429607"/>
    </source>
</evidence>
<name>A0A6A3PH13_9STRA</name>
<dbReference type="Pfam" id="PF08016">
    <property type="entry name" value="PKD_channel"/>
    <property type="match status" value="1"/>
</dbReference>
<keyword evidence="3 6" id="KW-1133">Transmembrane helix</keyword>
<feature type="transmembrane region" description="Helical" evidence="6">
    <location>
        <begin position="326"/>
        <end position="352"/>
    </location>
</feature>
<evidence type="ECO:0000256" key="6">
    <source>
        <dbReference type="SAM" id="Phobius"/>
    </source>
</evidence>